<dbReference type="InterPro" id="IPR001810">
    <property type="entry name" value="F-box_dom"/>
</dbReference>
<gene>
    <name evidence="2" type="ORF">CLAFUR5_14530</name>
</gene>
<dbReference type="SUPFAM" id="SSF81383">
    <property type="entry name" value="F-box domain"/>
    <property type="match status" value="1"/>
</dbReference>
<name>A0A9Q8UWI9_PASFU</name>
<evidence type="ECO:0000259" key="1">
    <source>
        <dbReference type="PROSITE" id="PS50181"/>
    </source>
</evidence>
<dbReference type="CDD" id="cd09917">
    <property type="entry name" value="F-box_SF"/>
    <property type="match status" value="1"/>
</dbReference>
<sequence length="389" mass="43002">MPLNALPPEIFETVAQHLDPADLVATRLVSRDIAAKTLRTFATVHFTEKCFLLSSRNCLLAAIDIAKHPVFGPALRKLSFYIDTAKRPLELGIPGGFGDGGLWEAYESRLAIYDFYSGFISDTALDFSGKPDGLGSCVGTLLSALARLNRVEEVVVTNSEASSILPAAAPTFKDMIRLHTLEVDETFGSVATCLLDQAIGFLRWPALEAFTMAGTDWALRPSTVVDSPIRETAPCGFLACETTLRLRRITLALQIARFHSLDQEILFIFITLQHNFELEYLDLSFADIRYGPFRRLTWLATDALFGYQHPAIFVALKEFRLAGVSVTLSALRNFVKDQPVLQELVLADSVIRLQGVRFEDLREEGEGCYGETLSRILGVHTRIGAVSLV</sequence>
<dbReference type="AlphaFoldDB" id="A0A9Q8UWI9"/>
<proteinExistence type="predicted"/>
<evidence type="ECO:0000313" key="3">
    <source>
        <dbReference type="Proteomes" id="UP000756132"/>
    </source>
</evidence>
<dbReference type="PROSITE" id="PS50181">
    <property type="entry name" value="FBOX"/>
    <property type="match status" value="1"/>
</dbReference>
<reference evidence="2" key="1">
    <citation type="submission" date="2021-12" db="EMBL/GenBank/DDBJ databases">
        <authorList>
            <person name="Zaccaron A."/>
            <person name="Stergiopoulos I."/>
        </authorList>
    </citation>
    <scope>NUCLEOTIDE SEQUENCE</scope>
    <source>
        <strain evidence="2">Race5_Kim</strain>
    </source>
</reference>
<dbReference type="Proteomes" id="UP000756132">
    <property type="component" value="Chromosome 13"/>
</dbReference>
<organism evidence="2 3">
    <name type="scientific">Passalora fulva</name>
    <name type="common">Tomato leaf mold</name>
    <name type="synonym">Cladosporium fulvum</name>
    <dbReference type="NCBI Taxonomy" id="5499"/>
    <lineage>
        <taxon>Eukaryota</taxon>
        <taxon>Fungi</taxon>
        <taxon>Dikarya</taxon>
        <taxon>Ascomycota</taxon>
        <taxon>Pezizomycotina</taxon>
        <taxon>Dothideomycetes</taxon>
        <taxon>Dothideomycetidae</taxon>
        <taxon>Mycosphaerellales</taxon>
        <taxon>Mycosphaerellaceae</taxon>
        <taxon>Fulvia</taxon>
    </lineage>
</organism>
<dbReference type="InterPro" id="IPR036047">
    <property type="entry name" value="F-box-like_dom_sf"/>
</dbReference>
<accession>A0A9Q8UWI9</accession>
<keyword evidence="3" id="KW-1185">Reference proteome</keyword>
<protein>
    <recommendedName>
        <fullName evidence="1">F-box domain-containing protein</fullName>
    </recommendedName>
</protein>
<reference evidence="2" key="2">
    <citation type="journal article" date="2022" name="Microb. Genom.">
        <title>A chromosome-scale genome assembly of the tomato pathogen Cladosporium fulvum reveals a compartmentalized genome architecture and the presence of a dispensable chromosome.</title>
        <authorList>
            <person name="Zaccaron A.Z."/>
            <person name="Chen L.H."/>
            <person name="Samaras A."/>
            <person name="Stergiopoulos I."/>
        </authorList>
    </citation>
    <scope>NUCLEOTIDE SEQUENCE</scope>
    <source>
        <strain evidence="2">Race5_Kim</strain>
    </source>
</reference>
<feature type="domain" description="F-box" evidence="1">
    <location>
        <begin position="1"/>
        <end position="44"/>
    </location>
</feature>
<dbReference type="KEGG" id="ffu:CLAFUR5_14530"/>
<dbReference type="RefSeq" id="XP_047769470.1">
    <property type="nucleotide sequence ID" value="XM_047913678.1"/>
</dbReference>
<dbReference type="OrthoDB" id="3650812at2759"/>
<dbReference type="EMBL" id="CP090175">
    <property type="protein sequence ID" value="UJO25104.1"/>
    <property type="molecule type" value="Genomic_DNA"/>
</dbReference>
<evidence type="ECO:0000313" key="2">
    <source>
        <dbReference type="EMBL" id="UJO25104.1"/>
    </source>
</evidence>
<dbReference type="GeneID" id="71994408"/>